<evidence type="ECO:0000313" key="3">
    <source>
        <dbReference type="Proteomes" id="UP000024816"/>
    </source>
</evidence>
<dbReference type="RefSeq" id="WP_035579122.1">
    <property type="nucleotide sequence ID" value="NZ_ARYJ01000003.1"/>
</dbReference>
<proteinExistence type="predicted"/>
<name>A0A059FG16_9PROT</name>
<dbReference type="OrthoDB" id="7620179at2"/>
<dbReference type="STRING" id="1280952.HJA_04992"/>
<dbReference type="Proteomes" id="UP000024816">
    <property type="component" value="Unassembled WGS sequence"/>
</dbReference>
<comment type="caution">
    <text evidence="2">The sequence shown here is derived from an EMBL/GenBank/DDBJ whole genome shotgun (WGS) entry which is preliminary data.</text>
</comment>
<organism evidence="2 3">
    <name type="scientific">Hyphomonas jannaschiana VP2</name>
    <dbReference type="NCBI Taxonomy" id="1280952"/>
    <lineage>
        <taxon>Bacteria</taxon>
        <taxon>Pseudomonadati</taxon>
        <taxon>Pseudomonadota</taxon>
        <taxon>Alphaproteobacteria</taxon>
        <taxon>Hyphomonadales</taxon>
        <taxon>Hyphomonadaceae</taxon>
        <taxon>Hyphomonas</taxon>
    </lineage>
</organism>
<reference evidence="2 3" key="1">
    <citation type="journal article" date="2014" name="Antonie Van Leeuwenhoek">
        <title>Hyphomonas beringensis sp. nov. and Hyphomonas chukchiensis sp. nov., isolated from surface seawater of the Bering Sea and Chukchi Sea.</title>
        <authorList>
            <person name="Li C."/>
            <person name="Lai Q."/>
            <person name="Li G."/>
            <person name="Dong C."/>
            <person name="Wang J."/>
            <person name="Liao Y."/>
            <person name="Shao Z."/>
        </authorList>
    </citation>
    <scope>NUCLEOTIDE SEQUENCE [LARGE SCALE GENOMIC DNA]</scope>
    <source>
        <strain evidence="2 3">VP2</strain>
    </source>
</reference>
<gene>
    <name evidence="2" type="ORF">HJA_04992</name>
</gene>
<sequence length="212" mass="23282">MRKQAGILRTAFVLAAALVPAGAALADCAELKQVADKLEAPRPLTADFPLATGWLHRDVALTGNWVLDGFDDCRLVDGPIGKANPKYVTTAYECHLREMPGSEDGAEMMVSDRAAFETRLRSALGWLQPCLESGEAGFERDTGSQGTTERFVRIQREGETLGLYERARIALSMESWSDARPYNDPRAGFTMSMTPRDMKLVIFSPSWTLGPP</sequence>
<keyword evidence="3" id="KW-1185">Reference proteome</keyword>
<protein>
    <recommendedName>
        <fullName evidence="4">Lipoprotein</fullName>
    </recommendedName>
</protein>
<dbReference type="AlphaFoldDB" id="A0A059FG16"/>
<keyword evidence="1" id="KW-0732">Signal</keyword>
<evidence type="ECO:0000313" key="2">
    <source>
        <dbReference type="EMBL" id="KCZ89580.1"/>
    </source>
</evidence>
<evidence type="ECO:0008006" key="4">
    <source>
        <dbReference type="Google" id="ProtNLM"/>
    </source>
</evidence>
<feature type="signal peptide" evidence="1">
    <location>
        <begin position="1"/>
        <end position="26"/>
    </location>
</feature>
<accession>A0A059FG16</accession>
<evidence type="ECO:0000256" key="1">
    <source>
        <dbReference type="SAM" id="SignalP"/>
    </source>
</evidence>
<dbReference type="PATRIC" id="fig|1280952.3.peg.989"/>
<dbReference type="EMBL" id="ARYJ01000003">
    <property type="protein sequence ID" value="KCZ89580.1"/>
    <property type="molecule type" value="Genomic_DNA"/>
</dbReference>
<feature type="chain" id="PRO_5001572870" description="Lipoprotein" evidence="1">
    <location>
        <begin position="27"/>
        <end position="212"/>
    </location>
</feature>